<accession>A0A0E0FXR7</accession>
<keyword evidence="2" id="KW-0812">Transmembrane</keyword>
<evidence type="ECO:0000313" key="3">
    <source>
        <dbReference type="EnsemblPlants" id="ONIVA01G47340.1"/>
    </source>
</evidence>
<evidence type="ECO:0000256" key="1">
    <source>
        <dbReference type="SAM" id="MobiDB-lite"/>
    </source>
</evidence>
<organism evidence="3">
    <name type="scientific">Oryza nivara</name>
    <name type="common">Indian wild rice</name>
    <name type="synonym">Oryza sativa f. spontanea</name>
    <dbReference type="NCBI Taxonomy" id="4536"/>
    <lineage>
        <taxon>Eukaryota</taxon>
        <taxon>Viridiplantae</taxon>
        <taxon>Streptophyta</taxon>
        <taxon>Embryophyta</taxon>
        <taxon>Tracheophyta</taxon>
        <taxon>Spermatophyta</taxon>
        <taxon>Magnoliopsida</taxon>
        <taxon>Liliopsida</taxon>
        <taxon>Poales</taxon>
        <taxon>Poaceae</taxon>
        <taxon>BOP clade</taxon>
        <taxon>Oryzoideae</taxon>
        <taxon>Oryzeae</taxon>
        <taxon>Oryzinae</taxon>
        <taxon>Oryza</taxon>
    </lineage>
</organism>
<name>A0A0E0FXR7_ORYNI</name>
<keyword evidence="2" id="KW-1133">Transmembrane helix</keyword>
<evidence type="ECO:0000313" key="4">
    <source>
        <dbReference type="Proteomes" id="UP000006591"/>
    </source>
</evidence>
<sequence length="289" mass="31575">MASSVSRAAGAAATMAKAARRAVAQGFSPPFLDQASQISSPPPPRSLLGVEDPRVPWGGARGHLCAGLLPYSSLWVSRGAARSYSAYPASSILSATGGTRAFPTITSSYSGYALDNACRKTNNFWSILARRYSNGKGKNTDSKGETQKLLTDLREISKYPRIPLSDKPISNLEKRIFARAMQTWAEHKITLSKGNVEMLTKLTKSMSTIIKSLEKRKGIAGVLDNIGYRLPEDKKGKFTMLVIILIPTVGYFFLRLVAAYEKVFGKIDVLERVRGSQSQGWAPQQGKRE</sequence>
<dbReference type="Gramene" id="ONIVA01G47340.1">
    <property type="protein sequence ID" value="ONIVA01G47340.1"/>
    <property type="gene ID" value="ONIVA01G47340"/>
</dbReference>
<dbReference type="AlphaFoldDB" id="A0A0E0FXR7"/>
<feature type="transmembrane region" description="Helical" evidence="2">
    <location>
        <begin position="238"/>
        <end position="258"/>
    </location>
</feature>
<dbReference type="HOGENOM" id="CLU_964371_0_0_1"/>
<evidence type="ECO:0000256" key="2">
    <source>
        <dbReference type="SAM" id="Phobius"/>
    </source>
</evidence>
<feature type="region of interest" description="Disordered" evidence="1">
    <location>
        <begin position="33"/>
        <end position="52"/>
    </location>
</feature>
<dbReference type="EnsemblPlants" id="ONIVA01G47340.1">
    <property type="protein sequence ID" value="ONIVA01G47340.1"/>
    <property type="gene ID" value="ONIVA01G47340"/>
</dbReference>
<keyword evidence="4" id="KW-1185">Reference proteome</keyword>
<keyword evidence="2" id="KW-0472">Membrane</keyword>
<reference evidence="3" key="2">
    <citation type="submission" date="2018-04" db="EMBL/GenBank/DDBJ databases">
        <title>OnivRS2 (Oryza nivara Reference Sequence Version 2).</title>
        <authorList>
            <person name="Zhang J."/>
            <person name="Kudrna D."/>
            <person name="Lee S."/>
            <person name="Talag J."/>
            <person name="Rajasekar S."/>
            <person name="Welchert J."/>
            <person name="Hsing Y.-I."/>
            <person name="Wing R.A."/>
        </authorList>
    </citation>
    <scope>NUCLEOTIDE SEQUENCE [LARGE SCALE GENOMIC DNA]</scope>
</reference>
<protein>
    <submittedName>
        <fullName evidence="3">Uncharacterized protein</fullName>
    </submittedName>
</protein>
<dbReference type="Proteomes" id="UP000006591">
    <property type="component" value="Chromosome 1"/>
</dbReference>
<proteinExistence type="predicted"/>
<reference evidence="3" key="1">
    <citation type="submission" date="2015-04" db="UniProtKB">
        <authorList>
            <consortium name="EnsemblPlants"/>
        </authorList>
    </citation>
    <scope>IDENTIFICATION</scope>
    <source>
        <strain evidence="3">SL10</strain>
    </source>
</reference>